<dbReference type="EMBL" id="CH476636">
    <property type="protein sequence ID" value="EDN94791.1"/>
    <property type="molecule type" value="Genomic_DNA"/>
</dbReference>
<protein>
    <submittedName>
        <fullName evidence="1">Uncharacterized protein</fullName>
    </submittedName>
</protein>
<reference evidence="2" key="1">
    <citation type="journal article" date="2011" name="PLoS Genet.">
        <title>Genomic analysis of the necrotrophic fungal pathogens Sclerotinia sclerotiorum and Botrytis cinerea.</title>
        <authorList>
            <person name="Amselem J."/>
            <person name="Cuomo C.A."/>
            <person name="van Kan J.A."/>
            <person name="Viaud M."/>
            <person name="Benito E.P."/>
            <person name="Couloux A."/>
            <person name="Coutinho P.M."/>
            <person name="de Vries R.P."/>
            <person name="Dyer P.S."/>
            <person name="Fillinger S."/>
            <person name="Fournier E."/>
            <person name="Gout L."/>
            <person name="Hahn M."/>
            <person name="Kohn L."/>
            <person name="Lapalu N."/>
            <person name="Plummer K.M."/>
            <person name="Pradier J.M."/>
            <person name="Quevillon E."/>
            <person name="Sharon A."/>
            <person name="Simon A."/>
            <person name="ten Have A."/>
            <person name="Tudzynski B."/>
            <person name="Tudzynski P."/>
            <person name="Wincker P."/>
            <person name="Andrew M."/>
            <person name="Anthouard V."/>
            <person name="Beever R.E."/>
            <person name="Beffa R."/>
            <person name="Benoit I."/>
            <person name="Bouzid O."/>
            <person name="Brault B."/>
            <person name="Chen Z."/>
            <person name="Choquer M."/>
            <person name="Collemare J."/>
            <person name="Cotton P."/>
            <person name="Danchin E.G."/>
            <person name="Da Silva C."/>
            <person name="Gautier A."/>
            <person name="Giraud C."/>
            <person name="Giraud T."/>
            <person name="Gonzalez C."/>
            <person name="Grossetete S."/>
            <person name="Guldener U."/>
            <person name="Henrissat B."/>
            <person name="Howlett B.J."/>
            <person name="Kodira C."/>
            <person name="Kretschmer M."/>
            <person name="Lappartient A."/>
            <person name="Leroch M."/>
            <person name="Levis C."/>
            <person name="Mauceli E."/>
            <person name="Neuveglise C."/>
            <person name="Oeser B."/>
            <person name="Pearson M."/>
            <person name="Poulain J."/>
            <person name="Poussereau N."/>
            <person name="Quesneville H."/>
            <person name="Rascle C."/>
            <person name="Schumacher J."/>
            <person name="Segurens B."/>
            <person name="Sexton A."/>
            <person name="Silva E."/>
            <person name="Sirven C."/>
            <person name="Soanes D.M."/>
            <person name="Talbot N.J."/>
            <person name="Templeton M."/>
            <person name="Yandava C."/>
            <person name="Yarden O."/>
            <person name="Zeng Q."/>
            <person name="Rollins J.A."/>
            <person name="Lebrun M.H."/>
            <person name="Dickman M."/>
        </authorList>
    </citation>
    <scope>NUCLEOTIDE SEQUENCE [LARGE SCALE GENOMIC DNA]</scope>
    <source>
        <strain evidence="2">ATCC 18683 / 1980 / Ss-1</strain>
    </source>
</reference>
<organism evidence="1 2">
    <name type="scientific">Sclerotinia sclerotiorum (strain ATCC 18683 / 1980 / Ss-1)</name>
    <name type="common">White mold</name>
    <name type="synonym">Whetzelinia sclerotiorum</name>
    <dbReference type="NCBI Taxonomy" id="665079"/>
    <lineage>
        <taxon>Eukaryota</taxon>
        <taxon>Fungi</taxon>
        <taxon>Dikarya</taxon>
        <taxon>Ascomycota</taxon>
        <taxon>Pezizomycotina</taxon>
        <taxon>Leotiomycetes</taxon>
        <taxon>Helotiales</taxon>
        <taxon>Sclerotiniaceae</taxon>
        <taxon>Sclerotinia</taxon>
    </lineage>
</organism>
<proteinExistence type="predicted"/>
<dbReference type="RefSeq" id="XP_001588219.1">
    <property type="nucleotide sequence ID" value="XM_001588169.1"/>
</dbReference>
<gene>
    <name evidence="1" type="ORF">SS1G_10666</name>
</gene>
<name>A7EZ99_SCLS1</name>
<evidence type="ECO:0000313" key="1">
    <source>
        <dbReference type="EMBL" id="EDN94791.1"/>
    </source>
</evidence>
<dbReference type="Proteomes" id="UP000001312">
    <property type="component" value="Unassembled WGS sequence"/>
</dbReference>
<dbReference type="KEGG" id="ssl:SS1G_10666"/>
<accession>A7EZ99</accession>
<dbReference type="GeneID" id="5484195"/>
<dbReference type="AlphaFoldDB" id="A7EZ99"/>
<evidence type="ECO:0000313" key="2">
    <source>
        <dbReference type="Proteomes" id="UP000001312"/>
    </source>
</evidence>
<sequence length="58" mass="6708">MATAPEHTFIGNVEYYQKYTLASRMLYPDILFLLLGSEDILKSSSSVDPDNRRLWARL</sequence>
<keyword evidence="2" id="KW-1185">Reference proteome</keyword>
<dbReference type="InParanoid" id="A7EZ99"/>